<dbReference type="Gene3D" id="1.10.20.10">
    <property type="entry name" value="Histone, subunit A"/>
    <property type="match status" value="1"/>
</dbReference>
<dbReference type="GO" id="GO:0046982">
    <property type="term" value="F:protein heterodimerization activity"/>
    <property type="evidence" value="ECO:0007669"/>
    <property type="project" value="InterPro"/>
</dbReference>
<feature type="compositionally biased region" description="Acidic residues" evidence="5">
    <location>
        <begin position="138"/>
        <end position="164"/>
    </location>
</feature>
<feature type="compositionally biased region" description="Pro residues" evidence="5">
    <location>
        <begin position="226"/>
        <end position="250"/>
    </location>
</feature>
<accession>A0AAW0G4T1</accession>
<keyword evidence="3" id="KW-0804">Transcription</keyword>
<evidence type="ECO:0000313" key="8">
    <source>
        <dbReference type="Proteomes" id="UP001385951"/>
    </source>
</evidence>
<dbReference type="Proteomes" id="UP001385951">
    <property type="component" value="Unassembled WGS sequence"/>
</dbReference>
<proteinExistence type="predicted"/>
<keyword evidence="2" id="KW-0805">Transcription regulation</keyword>
<dbReference type="AlphaFoldDB" id="A0AAW0G4T1"/>
<dbReference type="InterPro" id="IPR009072">
    <property type="entry name" value="Histone-fold"/>
</dbReference>
<dbReference type="PANTHER" id="PTHR46338:SF1">
    <property type="entry name" value="TRANSCRIPTION INITIATION FACTOR TFIID SUBUNIT 8"/>
    <property type="match status" value="1"/>
</dbReference>
<evidence type="ECO:0000256" key="3">
    <source>
        <dbReference type="ARBA" id="ARBA00023163"/>
    </source>
</evidence>
<comment type="subcellular location">
    <subcellularLocation>
        <location evidence="1">Nucleus</location>
    </subcellularLocation>
</comment>
<dbReference type="SMART" id="SM00576">
    <property type="entry name" value="BTP"/>
    <property type="match status" value="1"/>
</dbReference>
<feature type="region of interest" description="Disordered" evidence="5">
    <location>
        <begin position="130"/>
        <end position="164"/>
    </location>
</feature>
<feature type="compositionally biased region" description="Basic and acidic residues" evidence="5">
    <location>
        <begin position="495"/>
        <end position="507"/>
    </location>
</feature>
<dbReference type="Pfam" id="PF07524">
    <property type="entry name" value="Bromo_TP"/>
    <property type="match status" value="1"/>
</dbReference>
<gene>
    <name evidence="7" type="ORF">QCA50_008023</name>
</gene>
<evidence type="ECO:0000256" key="2">
    <source>
        <dbReference type="ARBA" id="ARBA00023015"/>
    </source>
</evidence>
<feature type="compositionally biased region" description="Pro residues" evidence="5">
    <location>
        <begin position="193"/>
        <end position="207"/>
    </location>
</feature>
<evidence type="ECO:0000256" key="5">
    <source>
        <dbReference type="SAM" id="MobiDB-lite"/>
    </source>
</evidence>
<feature type="region of interest" description="Disordered" evidence="5">
    <location>
        <begin position="176"/>
        <end position="257"/>
    </location>
</feature>
<evidence type="ECO:0000256" key="1">
    <source>
        <dbReference type="ARBA" id="ARBA00004123"/>
    </source>
</evidence>
<evidence type="ECO:0000313" key="7">
    <source>
        <dbReference type="EMBL" id="KAK7688485.1"/>
    </source>
</evidence>
<feature type="region of interest" description="Disordered" evidence="5">
    <location>
        <begin position="394"/>
        <end position="423"/>
    </location>
</feature>
<reference evidence="7 8" key="1">
    <citation type="submission" date="2022-09" db="EMBL/GenBank/DDBJ databases">
        <authorList>
            <person name="Palmer J.M."/>
        </authorList>
    </citation>
    <scope>NUCLEOTIDE SEQUENCE [LARGE SCALE GENOMIC DNA]</scope>
    <source>
        <strain evidence="7 8">DSM 7382</strain>
    </source>
</reference>
<dbReference type="InterPro" id="IPR037818">
    <property type="entry name" value="TAF8"/>
</dbReference>
<feature type="compositionally biased region" description="Basic and acidic residues" evidence="5">
    <location>
        <begin position="400"/>
        <end position="422"/>
    </location>
</feature>
<sequence length="554" mass="60848">MGTDQGAKKLLETATIKTLHAHNFSRASNQATSVMTDILSRYLSVLTETCAKYAEHAGRTRLTAKDAICALDDLGVDVEELSQYCSSEGRELSRFAVHTGRRMEDLNEFKASLTYGLREDRDDAIPLVYGQIPSSLPSEDEDEDEEQPEPDSDADAEAEEDTEMLEDSEILADIDMSQDNPFGDGIPIRQSPPALPLSPISNPPGSPPRKRPRTAHWNPPSYIPSFLPPFPTDTPHHTPSPPPADLPPSAPLTSSPVKVEQLSLAIPPQETISLSKPPGDWLTPTPYELSGLASQPTWHLPTKPPTPPPSPANRLPMPIAERALYEAYHYILTHHPKTKLEQYRPGPTNPGRYKVALELVRQAETQPRWDPVPTMFGGPSPNIPRVATISPSYPIPYGKFPDDEKESKPGKGGKDKDNDEVKLPATQAKIVGGTDRLAPMVSQPTSRIPNLARELLVHPVYHRATRLTHPGVLTRGTKKLVYGQPIPAPWNTSKDGAEGPAEKDKDAAPKLFPDAALFATWDFEQKRFDQVLPIAKKQRVGSISMHPPGKGRGR</sequence>
<dbReference type="InterPro" id="IPR006565">
    <property type="entry name" value="BTP"/>
</dbReference>
<keyword evidence="8" id="KW-1185">Reference proteome</keyword>
<comment type="caution">
    <text evidence="7">The sequence shown here is derived from an EMBL/GenBank/DDBJ whole genome shotgun (WGS) entry which is preliminary data.</text>
</comment>
<dbReference type="SUPFAM" id="SSF47113">
    <property type="entry name" value="Histone-fold"/>
    <property type="match status" value="1"/>
</dbReference>
<organism evidence="7 8">
    <name type="scientific">Cerrena zonata</name>
    <dbReference type="NCBI Taxonomy" id="2478898"/>
    <lineage>
        <taxon>Eukaryota</taxon>
        <taxon>Fungi</taxon>
        <taxon>Dikarya</taxon>
        <taxon>Basidiomycota</taxon>
        <taxon>Agaricomycotina</taxon>
        <taxon>Agaricomycetes</taxon>
        <taxon>Polyporales</taxon>
        <taxon>Cerrenaceae</taxon>
        <taxon>Cerrena</taxon>
    </lineage>
</organism>
<dbReference type="CDD" id="cd00076">
    <property type="entry name" value="HFD_SF"/>
    <property type="match status" value="1"/>
</dbReference>
<protein>
    <recommendedName>
        <fullName evidence="6">Bromodomain associated domain-containing protein</fullName>
    </recommendedName>
</protein>
<dbReference type="GO" id="GO:0005669">
    <property type="term" value="C:transcription factor TFIID complex"/>
    <property type="evidence" value="ECO:0007669"/>
    <property type="project" value="InterPro"/>
</dbReference>
<feature type="domain" description="Bromodomain associated" evidence="6">
    <location>
        <begin position="4"/>
        <end position="80"/>
    </location>
</feature>
<evidence type="ECO:0000259" key="6">
    <source>
        <dbReference type="SMART" id="SM00576"/>
    </source>
</evidence>
<name>A0AAW0G4T1_9APHY</name>
<keyword evidence="4" id="KW-0539">Nucleus</keyword>
<dbReference type="EMBL" id="JASBNA010000010">
    <property type="protein sequence ID" value="KAK7688485.1"/>
    <property type="molecule type" value="Genomic_DNA"/>
</dbReference>
<dbReference type="PANTHER" id="PTHR46338">
    <property type="entry name" value="TRANSCRIPTION INITIATION FACTOR TFIID SUBUNIT 8"/>
    <property type="match status" value="1"/>
</dbReference>
<feature type="region of interest" description="Disordered" evidence="5">
    <location>
        <begin position="484"/>
        <end position="507"/>
    </location>
</feature>
<evidence type="ECO:0000256" key="4">
    <source>
        <dbReference type="ARBA" id="ARBA00023242"/>
    </source>
</evidence>